<proteinExistence type="predicted"/>
<organism evidence="4 5">
    <name type="scientific">Corynebacterium aquatimens</name>
    <dbReference type="NCBI Taxonomy" id="1190508"/>
    <lineage>
        <taxon>Bacteria</taxon>
        <taxon>Bacillati</taxon>
        <taxon>Actinomycetota</taxon>
        <taxon>Actinomycetes</taxon>
        <taxon>Mycobacteriales</taxon>
        <taxon>Corynebacteriaceae</taxon>
        <taxon>Corynebacterium</taxon>
    </lineage>
</organism>
<evidence type="ECO:0000313" key="4">
    <source>
        <dbReference type="EMBL" id="MBG6122828.1"/>
    </source>
</evidence>
<evidence type="ECO:0000313" key="5">
    <source>
        <dbReference type="Proteomes" id="UP000658613"/>
    </source>
</evidence>
<gene>
    <name evidence="4" type="ORF">IW254_001797</name>
</gene>
<keyword evidence="5" id="KW-1185">Reference proteome</keyword>
<name>A0A931E225_9CORY</name>
<evidence type="ECO:0000259" key="3">
    <source>
        <dbReference type="Pfam" id="PF13845"/>
    </source>
</evidence>
<comment type="caution">
    <text evidence="4">The sequence shown here is derived from an EMBL/GenBank/DDBJ whole genome shotgun (WGS) entry which is preliminary data.</text>
</comment>
<reference evidence="4" key="1">
    <citation type="submission" date="2020-11" db="EMBL/GenBank/DDBJ databases">
        <title>Sequencing the genomes of 1000 actinobacteria strains.</title>
        <authorList>
            <person name="Klenk H.-P."/>
        </authorList>
    </citation>
    <scope>NUCLEOTIDE SEQUENCE</scope>
    <source>
        <strain evidence="4">DSM 45632</strain>
    </source>
</reference>
<feature type="chain" id="PRO_5037848719" description="Septum formation-related domain-containing protein" evidence="2">
    <location>
        <begin position="29"/>
        <end position="350"/>
    </location>
</feature>
<dbReference type="Proteomes" id="UP000658613">
    <property type="component" value="Unassembled WGS sequence"/>
</dbReference>
<dbReference type="Pfam" id="PF13845">
    <property type="entry name" value="Septum_form"/>
    <property type="match status" value="1"/>
</dbReference>
<feature type="compositionally biased region" description="Basic and acidic residues" evidence="1">
    <location>
        <begin position="324"/>
        <end position="336"/>
    </location>
</feature>
<evidence type="ECO:0000256" key="1">
    <source>
        <dbReference type="SAM" id="MobiDB-lite"/>
    </source>
</evidence>
<protein>
    <recommendedName>
        <fullName evidence="3">Septum formation-related domain-containing protein</fullName>
    </recommendedName>
</protein>
<feature type="region of interest" description="Disordered" evidence="1">
    <location>
        <begin position="307"/>
        <end position="350"/>
    </location>
</feature>
<dbReference type="RefSeq" id="WP_231375544.1">
    <property type="nucleotide sequence ID" value="NZ_CP046980.1"/>
</dbReference>
<sequence length="350" mass="37540">MAFKGSSISIRALLCAALVGAGGMGAYAGATGFELGAKDEAGTNHAAPTNAPKDEPIAPFTTADKGECLTWNVAPDGQISGFEKASCAGEHRFEVSSREDLSTYPIGEFGPDAPPPNPTRQAQLREELCQAQTKNYLEGRYDPAGRYSIAPILPPAQAWEKGDRTMLCGIQETDQNGAPILTTGRAAEQDQARVTPVGRCIITDEANTASEVECSEVHHIEITSIEDLAPVFPDRTPTVEQQDEYLQKRCTAAAEEFLGGEENLYQSTLQVYWGTSPQPAWDGGSRRVNCGLIFARDNRFAALKGSATAGREGFTIDGKPPAKQPERRPLRSEQRPQDPPPPAPEEGAAP</sequence>
<dbReference type="AlphaFoldDB" id="A0A931E225"/>
<evidence type="ECO:0000256" key="2">
    <source>
        <dbReference type="SAM" id="SignalP"/>
    </source>
</evidence>
<dbReference type="EMBL" id="JADOUE010000001">
    <property type="protein sequence ID" value="MBG6122828.1"/>
    <property type="molecule type" value="Genomic_DNA"/>
</dbReference>
<feature type="domain" description="Septum formation-related" evidence="3">
    <location>
        <begin position="65"/>
        <end position="290"/>
    </location>
</feature>
<feature type="signal peptide" evidence="2">
    <location>
        <begin position="1"/>
        <end position="28"/>
    </location>
</feature>
<keyword evidence="2" id="KW-0732">Signal</keyword>
<dbReference type="InterPro" id="IPR026004">
    <property type="entry name" value="Septum_form"/>
</dbReference>
<accession>A0A931E225</accession>